<reference evidence="2 3" key="1">
    <citation type="submission" date="2017-11" db="EMBL/GenBank/DDBJ databases">
        <title>Genome sequencing of Fusobacterium periodonticum KCOM 1263.</title>
        <authorList>
            <person name="Kook J.-K."/>
            <person name="Park S.-N."/>
            <person name="Lim Y.K."/>
        </authorList>
    </citation>
    <scope>NUCLEOTIDE SEQUENCE [LARGE SCALE GENOMIC DNA]</scope>
    <source>
        <strain evidence="2 3">KCOM 1263</strain>
    </source>
</reference>
<dbReference type="EMBL" id="CP024700">
    <property type="protein sequence ID" value="ATV62925.1"/>
    <property type="molecule type" value="Genomic_DNA"/>
</dbReference>
<dbReference type="Proteomes" id="UP000228552">
    <property type="component" value="Chromosome"/>
</dbReference>
<dbReference type="InterPro" id="IPR036390">
    <property type="entry name" value="WH_DNA-bd_sf"/>
</dbReference>
<dbReference type="AlphaFoldDB" id="A0AAD0ANS5"/>
<dbReference type="InterPro" id="IPR013196">
    <property type="entry name" value="HTH_11"/>
</dbReference>
<protein>
    <recommendedName>
        <fullName evidence="1">Helix-turn-helix type 11 domain-containing protein</fullName>
    </recommendedName>
</protein>
<name>A0AAD0ANS5_9FUSO</name>
<feature type="domain" description="Helix-turn-helix type 11" evidence="1">
    <location>
        <begin position="94"/>
        <end position="136"/>
    </location>
</feature>
<keyword evidence="3" id="KW-1185">Reference proteome</keyword>
<evidence type="ECO:0000259" key="1">
    <source>
        <dbReference type="Pfam" id="PF08279"/>
    </source>
</evidence>
<evidence type="ECO:0000313" key="3">
    <source>
        <dbReference type="Proteomes" id="UP000228552"/>
    </source>
</evidence>
<evidence type="ECO:0000313" key="2">
    <source>
        <dbReference type="EMBL" id="ATV62925.1"/>
    </source>
</evidence>
<dbReference type="SUPFAM" id="SSF46785">
    <property type="entry name" value="Winged helix' DNA-binding domain"/>
    <property type="match status" value="1"/>
</dbReference>
<gene>
    <name evidence="2" type="ORF">CTM74_12735</name>
</gene>
<sequence>MLYEDFINSNIALNLKKKFRNNFFSGWGKGNNINEARHNAEKSYIKNKETNTEVIYLVSNNSETILSEINAKKKKNIEIIEKLKKLNITKQNSEKLIELFKNQEKVSCANLANYLNISERTANRLLLKLEENNLAISNLIKINRGRPKKIYTFSF</sequence>
<organism evidence="2 3">
    <name type="scientific">Fusobacterium pseudoperiodonticum</name>
    <dbReference type="NCBI Taxonomy" id="2663009"/>
    <lineage>
        <taxon>Bacteria</taxon>
        <taxon>Fusobacteriati</taxon>
        <taxon>Fusobacteriota</taxon>
        <taxon>Fusobacteriia</taxon>
        <taxon>Fusobacteriales</taxon>
        <taxon>Fusobacteriaceae</taxon>
        <taxon>Fusobacterium</taxon>
    </lineage>
</organism>
<dbReference type="Pfam" id="PF08279">
    <property type="entry name" value="HTH_11"/>
    <property type="match status" value="1"/>
</dbReference>
<proteinExistence type="predicted"/>
<accession>A0AAD0ANS5</accession>